<gene>
    <name evidence="1" type="ORF">Zm00014a_022008</name>
</gene>
<comment type="caution">
    <text evidence="1">The sequence shown here is derived from an EMBL/GenBank/DDBJ whole genome shotgun (WGS) entry which is preliminary data.</text>
</comment>
<accession>A0A317YE05</accession>
<proteinExistence type="predicted"/>
<dbReference type="AlphaFoldDB" id="A0A317YE05"/>
<sequence length="51" mass="5607">MSMFCISAYSVLGDDNRKLFCCDKWFQGKSVVHTCGKESNQKNNGAGCIGQ</sequence>
<dbReference type="Proteomes" id="UP000251960">
    <property type="component" value="Chromosome 1"/>
</dbReference>
<protein>
    <submittedName>
        <fullName evidence="1">Uncharacterized protein</fullName>
    </submittedName>
</protein>
<reference evidence="1" key="1">
    <citation type="journal article" date="2018" name="Nat. Genet.">
        <title>Extensive intraspecific gene order and gene structural variations between Mo17 and other maize genomes.</title>
        <authorList>
            <person name="Sun S."/>
            <person name="Zhou Y."/>
            <person name="Chen J."/>
            <person name="Shi J."/>
            <person name="Zhao H."/>
            <person name="Zhao H."/>
            <person name="Song W."/>
            <person name="Zhang M."/>
            <person name="Cui Y."/>
            <person name="Dong X."/>
            <person name="Liu H."/>
            <person name="Ma X."/>
            <person name="Jiao Y."/>
            <person name="Wang B."/>
            <person name="Wei X."/>
            <person name="Stein J.C."/>
            <person name="Glaubitz J.C."/>
            <person name="Lu F."/>
            <person name="Yu G."/>
            <person name="Liang C."/>
            <person name="Fengler K."/>
            <person name="Li B."/>
            <person name="Rafalski A."/>
            <person name="Schnable P.S."/>
            <person name="Ware D.H."/>
            <person name="Buckler E.S."/>
            <person name="Lai J."/>
        </authorList>
    </citation>
    <scope>NUCLEOTIDE SEQUENCE [LARGE SCALE GENOMIC DNA]</scope>
    <source>
        <tissue evidence="1">Seedling</tissue>
    </source>
</reference>
<evidence type="ECO:0000313" key="1">
    <source>
        <dbReference type="EMBL" id="PWZ56790.1"/>
    </source>
</evidence>
<dbReference type="EMBL" id="NCVQ01000001">
    <property type="protein sequence ID" value="PWZ56790.1"/>
    <property type="molecule type" value="Genomic_DNA"/>
</dbReference>
<name>A0A317YE05_MAIZE</name>
<organism evidence="1">
    <name type="scientific">Zea mays</name>
    <name type="common">Maize</name>
    <dbReference type="NCBI Taxonomy" id="4577"/>
    <lineage>
        <taxon>Eukaryota</taxon>
        <taxon>Viridiplantae</taxon>
        <taxon>Streptophyta</taxon>
        <taxon>Embryophyta</taxon>
        <taxon>Tracheophyta</taxon>
        <taxon>Spermatophyta</taxon>
        <taxon>Magnoliopsida</taxon>
        <taxon>Liliopsida</taxon>
        <taxon>Poales</taxon>
        <taxon>Poaceae</taxon>
        <taxon>PACMAD clade</taxon>
        <taxon>Panicoideae</taxon>
        <taxon>Andropogonodae</taxon>
        <taxon>Andropogoneae</taxon>
        <taxon>Tripsacinae</taxon>
        <taxon>Zea</taxon>
    </lineage>
</organism>